<feature type="domain" description="CobW C-terminal" evidence="7">
    <location>
        <begin position="230"/>
        <end position="328"/>
    </location>
</feature>
<dbReference type="EMBL" id="BSDD01000001">
    <property type="protein sequence ID" value="GLH68553.1"/>
    <property type="molecule type" value="Genomic_DNA"/>
</dbReference>
<keyword evidence="1" id="KW-0547">Nucleotide-binding</keyword>
<dbReference type="InterPro" id="IPR051316">
    <property type="entry name" value="Zinc-reg_GTPase_activator"/>
</dbReference>
<dbReference type="CDD" id="cd03112">
    <property type="entry name" value="CobW-like"/>
    <property type="match status" value="1"/>
</dbReference>
<dbReference type="Gene3D" id="3.40.50.300">
    <property type="entry name" value="P-loop containing nucleotide triphosphate hydrolases"/>
    <property type="match status" value="1"/>
</dbReference>
<evidence type="ECO:0000313" key="9">
    <source>
        <dbReference type="Proteomes" id="UP001165089"/>
    </source>
</evidence>
<evidence type="ECO:0000256" key="1">
    <source>
        <dbReference type="ARBA" id="ARBA00022741"/>
    </source>
</evidence>
<dbReference type="Gene3D" id="3.30.1220.10">
    <property type="entry name" value="CobW-like, C-terminal domain"/>
    <property type="match status" value="1"/>
</dbReference>
<accession>A0ABQ5Q1U8</accession>
<dbReference type="SUPFAM" id="SSF52540">
    <property type="entry name" value="P-loop containing nucleoside triphosphate hydrolases"/>
    <property type="match status" value="1"/>
</dbReference>
<keyword evidence="2" id="KW-0378">Hydrolase</keyword>
<evidence type="ECO:0000256" key="6">
    <source>
        <dbReference type="ARBA" id="ARBA00049117"/>
    </source>
</evidence>
<evidence type="ECO:0000256" key="5">
    <source>
        <dbReference type="ARBA" id="ARBA00045658"/>
    </source>
</evidence>
<dbReference type="Proteomes" id="UP001165089">
    <property type="component" value="Unassembled WGS sequence"/>
</dbReference>
<evidence type="ECO:0000256" key="4">
    <source>
        <dbReference type="ARBA" id="ARBA00034320"/>
    </source>
</evidence>
<comment type="caution">
    <text evidence="8">The sequence shown here is derived from an EMBL/GenBank/DDBJ whole genome shotgun (WGS) entry which is preliminary data.</text>
</comment>
<evidence type="ECO:0000256" key="3">
    <source>
        <dbReference type="ARBA" id="ARBA00023186"/>
    </source>
</evidence>
<dbReference type="PANTHER" id="PTHR13748:SF62">
    <property type="entry name" value="COBW DOMAIN-CONTAINING PROTEIN"/>
    <property type="match status" value="1"/>
</dbReference>
<comment type="catalytic activity">
    <reaction evidence="6">
        <text>GTP + H2O = GDP + phosphate + H(+)</text>
        <dbReference type="Rhea" id="RHEA:19669"/>
        <dbReference type="ChEBI" id="CHEBI:15377"/>
        <dbReference type="ChEBI" id="CHEBI:15378"/>
        <dbReference type="ChEBI" id="CHEBI:37565"/>
        <dbReference type="ChEBI" id="CHEBI:43474"/>
        <dbReference type="ChEBI" id="CHEBI:58189"/>
    </reaction>
    <physiologicalReaction direction="left-to-right" evidence="6">
        <dbReference type="Rhea" id="RHEA:19670"/>
    </physiologicalReaction>
</comment>
<dbReference type="InterPro" id="IPR027417">
    <property type="entry name" value="P-loop_NTPase"/>
</dbReference>
<name>A0ABQ5Q1U8_9BACT</name>
<comment type="function">
    <text evidence="5">Zinc chaperone that directly transfers zinc cofactor to target proteins, thereby activating them. Zinc is transferred from the CXCC motif in the GTPase domain to the zinc binding site in target proteins in a process requiring GTP hydrolysis.</text>
</comment>
<dbReference type="SMART" id="SM00833">
    <property type="entry name" value="CobW_C"/>
    <property type="match status" value="1"/>
</dbReference>
<dbReference type="InterPro" id="IPR036627">
    <property type="entry name" value="CobW-likC_sf"/>
</dbReference>
<evidence type="ECO:0000259" key="7">
    <source>
        <dbReference type="SMART" id="SM00833"/>
    </source>
</evidence>
<protein>
    <submittedName>
        <fullName evidence="8">GTPase</fullName>
    </submittedName>
</protein>
<dbReference type="InterPro" id="IPR003495">
    <property type="entry name" value="CobW/HypB/UreG_nucleotide-bd"/>
</dbReference>
<dbReference type="Pfam" id="PF02492">
    <property type="entry name" value="cobW"/>
    <property type="match status" value="1"/>
</dbReference>
<reference evidence="8 9" key="1">
    <citation type="journal article" date="2023" name="Antonie Van Leeuwenhoek">
        <title>Mesoterricola silvestris gen. nov., sp. nov., Mesoterricola sediminis sp. nov., Geothrix oryzae sp. nov., Geothrix edaphica sp. nov., Geothrix rubra sp. nov., and Geothrix limicola sp. nov., six novel members of Acidobacteriota isolated from soils.</title>
        <authorList>
            <person name="Itoh H."/>
            <person name="Sugisawa Y."/>
            <person name="Mise K."/>
            <person name="Xu Z."/>
            <person name="Kuniyasu M."/>
            <person name="Ushijima N."/>
            <person name="Kawano K."/>
            <person name="Kobayashi E."/>
            <person name="Shiratori Y."/>
            <person name="Masuda Y."/>
            <person name="Senoo K."/>
        </authorList>
    </citation>
    <scope>NUCLEOTIDE SEQUENCE [LARGE SCALE GENOMIC DNA]</scope>
    <source>
        <strain evidence="8 9">Red803</strain>
    </source>
</reference>
<dbReference type="Pfam" id="PF07683">
    <property type="entry name" value="CobW_C"/>
    <property type="match status" value="1"/>
</dbReference>
<dbReference type="SUPFAM" id="SSF90002">
    <property type="entry name" value="Hypothetical protein YjiA, C-terminal domain"/>
    <property type="match status" value="1"/>
</dbReference>
<evidence type="ECO:0000313" key="8">
    <source>
        <dbReference type="EMBL" id="GLH68553.1"/>
    </source>
</evidence>
<gene>
    <name evidence="8" type="ORF">GETHPA_00860</name>
</gene>
<proteinExistence type="inferred from homology"/>
<keyword evidence="9" id="KW-1185">Reference proteome</keyword>
<evidence type="ECO:0000256" key="2">
    <source>
        <dbReference type="ARBA" id="ARBA00022801"/>
    </source>
</evidence>
<dbReference type="PANTHER" id="PTHR13748">
    <property type="entry name" value="COBW-RELATED"/>
    <property type="match status" value="1"/>
</dbReference>
<organism evidence="8 9">
    <name type="scientific">Geothrix rubra</name>
    <dbReference type="NCBI Taxonomy" id="2927977"/>
    <lineage>
        <taxon>Bacteria</taxon>
        <taxon>Pseudomonadati</taxon>
        <taxon>Acidobacteriota</taxon>
        <taxon>Holophagae</taxon>
        <taxon>Holophagales</taxon>
        <taxon>Holophagaceae</taxon>
        <taxon>Geothrix</taxon>
    </lineage>
</organism>
<dbReference type="InterPro" id="IPR011629">
    <property type="entry name" value="CobW-like_C"/>
</dbReference>
<keyword evidence="3" id="KW-0143">Chaperone</keyword>
<comment type="similarity">
    <text evidence="4">Belongs to the SIMIBI class G3E GTPase family. ZNG1 subfamily.</text>
</comment>
<dbReference type="RefSeq" id="WP_285722046.1">
    <property type="nucleotide sequence ID" value="NZ_BSDD01000001.1"/>
</dbReference>
<sequence>MSPAAPHPSPIEVLIVTGPLGAGKTTAVNRLLKVEVAAGHRVAVLINEFGAVSVDGSLVGAERPELAGVENLVNGCVCCSLRDDVIATLRAWCDQPEEIRPHRVVLETTGLADPTDLVDLEREPALEGRLRLAGLLTVLSCLGPVDHLRTRPLLHRQAALASLIYLSKADLDPAAAVAWESELRATFREIPLVHSRHGVPPEGAPDPWRGDLRPVPEGWTPSAGASFAEARSITVHWDHPLDPAALEALFLAPPPQGELLRAKGVCAFAGWAPRNDGSDRWAFQLADGRLEVSPLPLQADGTAVACVGVVIGTGLDGAFWKKSLRDLERPPAGTRRKVVLDP</sequence>